<reference evidence="8 9" key="1">
    <citation type="journal article" date="2024" name="J. Plant Pathol.">
        <title>Sequence and assembly of the genome of Seiridium unicorne, isolate CBS 538.82, causal agent of cypress canker disease.</title>
        <authorList>
            <person name="Scali E."/>
            <person name="Rocca G.D."/>
            <person name="Danti R."/>
            <person name="Garbelotto M."/>
            <person name="Barberini S."/>
            <person name="Baroncelli R."/>
            <person name="Emiliani G."/>
        </authorList>
    </citation>
    <scope>NUCLEOTIDE SEQUENCE [LARGE SCALE GENOMIC DNA]</scope>
    <source>
        <strain evidence="8 9">BM-138-508</strain>
    </source>
</reference>
<dbReference type="Gene3D" id="1.10.220.160">
    <property type="match status" value="1"/>
</dbReference>
<dbReference type="PROSITE" id="PS01360">
    <property type="entry name" value="ZF_MYND_1"/>
    <property type="match status" value="1"/>
</dbReference>
<comment type="caution">
    <text evidence="8">The sequence shown here is derived from an EMBL/GenBank/DDBJ whole genome shotgun (WGS) entry which is preliminary data.</text>
</comment>
<dbReference type="InterPro" id="IPR001214">
    <property type="entry name" value="SET_dom"/>
</dbReference>
<keyword evidence="1" id="KW-0479">Metal-binding</keyword>
<evidence type="ECO:0000256" key="1">
    <source>
        <dbReference type="ARBA" id="ARBA00022723"/>
    </source>
</evidence>
<evidence type="ECO:0000313" key="9">
    <source>
        <dbReference type="Proteomes" id="UP001408356"/>
    </source>
</evidence>
<feature type="compositionally biased region" description="Polar residues" evidence="5">
    <location>
        <begin position="12"/>
        <end position="23"/>
    </location>
</feature>
<dbReference type="Pfam" id="PF01753">
    <property type="entry name" value="zf-MYND"/>
    <property type="match status" value="1"/>
</dbReference>
<name>A0ABR2UU34_9PEZI</name>
<keyword evidence="9" id="KW-1185">Reference proteome</keyword>
<evidence type="ECO:0000256" key="5">
    <source>
        <dbReference type="SAM" id="MobiDB-lite"/>
    </source>
</evidence>
<dbReference type="PROSITE" id="PS50865">
    <property type="entry name" value="ZF_MYND_2"/>
    <property type="match status" value="1"/>
</dbReference>
<feature type="region of interest" description="Disordered" evidence="5">
    <location>
        <begin position="1"/>
        <end position="23"/>
    </location>
</feature>
<organism evidence="8 9">
    <name type="scientific">Seiridium unicorne</name>
    <dbReference type="NCBI Taxonomy" id="138068"/>
    <lineage>
        <taxon>Eukaryota</taxon>
        <taxon>Fungi</taxon>
        <taxon>Dikarya</taxon>
        <taxon>Ascomycota</taxon>
        <taxon>Pezizomycotina</taxon>
        <taxon>Sordariomycetes</taxon>
        <taxon>Xylariomycetidae</taxon>
        <taxon>Amphisphaeriales</taxon>
        <taxon>Sporocadaceae</taxon>
        <taxon>Seiridium</taxon>
    </lineage>
</organism>
<dbReference type="SUPFAM" id="SSF82199">
    <property type="entry name" value="SET domain"/>
    <property type="match status" value="1"/>
</dbReference>
<dbReference type="PROSITE" id="PS50280">
    <property type="entry name" value="SET"/>
    <property type="match status" value="1"/>
</dbReference>
<gene>
    <name evidence="8" type="ORF">SUNI508_08386</name>
</gene>
<dbReference type="Pfam" id="PF00856">
    <property type="entry name" value="SET"/>
    <property type="match status" value="1"/>
</dbReference>
<evidence type="ECO:0008006" key="10">
    <source>
        <dbReference type="Google" id="ProtNLM"/>
    </source>
</evidence>
<keyword evidence="3" id="KW-0862">Zinc</keyword>
<evidence type="ECO:0000313" key="8">
    <source>
        <dbReference type="EMBL" id="KAK9418192.1"/>
    </source>
</evidence>
<feature type="domain" description="SET" evidence="6">
    <location>
        <begin position="5"/>
        <end position="238"/>
    </location>
</feature>
<dbReference type="InterPro" id="IPR046341">
    <property type="entry name" value="SET_dom_sf"/>
</dbReference>
<sequence>MDMPTELKLVGTPSSPRGRSLTASRSFEPGELIAQFAAPCIVLPDSPSLQVTCSHCLRTDTTVRACTGCRSTYYCSTPCQKSDWSEAHKAECKVFKKVKAEGHDVLPTPVRALVQMLLRPDMKAAAAEMEGHVEAFERNEPEWRDMQLQAMASLHYLGREATQKRVRGAMELLCKLQVNSFNRKDEDVGQTGIFFNPALSMVNHSCLPNAHVQFSGRKAILRANTAIEEGAEVDISYIDCNLHRSHRQRALKERWHFGCACPRCRDDLDVYQVARLYLSIKCTFLSLNADLKPPQEPSASLADKEIKAVVEKIYPACSTPPSSSGLPNDLDQVFRERWQLCEPLRRANLFAIEPLPQVMGEATLYFGERGAFPSSLAVSCFLAIYSDPFKSPMPFGPSRVKGLLMLANILSNTAPMSGSSVPSHGGSLDGRVAQALSKMDQATMAQAILTIVVHWAPSAHSEDWQIHKEASMQLRDIENLPGREKEKSLIQAWAKHQDNPEAAMFYEVAVLKPIRELAGFALEIMDSQFGTRQGLLANK</sequence>
<evidence type="ECO:0000256" key="3">
    <source>
        <dbReference type="ARBA" id="ARBA00022833"/>
    </source>
</evidence>
<proteinExistence type="predicted"/>
<feature type="domain" description="MYND-type" evidence="7">
    <location>
        <begin position="53"/>
        <end position="92"/>
    </location>
</feature>
<protein>
    <recommendedName>
        <fullName evidence="10">Suppressor of anucleate metulae protein B</fullName>
    </recommendedName>
</protein>
<evidence type="ECO:0000259" key="7">
    <source>
        <dbReference type="PROSITE" id="PS50865"/>
    </source>
</evidence>
<evidence type="ECO:0000259" key="6">
    <source>
        <dbReference type="PROSITE" id="PS50280"/>
    </source>
</evidence>
<dbReference type="InterPro" id="IPR002893">
    <property type="entry name" value="Znf_MYND"/>
</dbReference>
<dbReference type="PANTHER" id="PTHR12197:SF251">
    <property type="entry name" value="EG:BACR7C10.4 PROTEIN"/>
    <property type="match status" value="1"/>
</dbReference>
<evidence type="ECO:0000256" key="2">
    <source>
        <dbReference type="ARBA" id="ARBA00022771"/>
    </source>
</evidence>
<dbReference type="Proteomes" id="UP001408356">
    <property type="component" value="Unassembled WGS sequence"/>
</dbReference>
<dbReference type="Gene3D" id="2.170.270.10">
    <property type="entry name" value="SET domain"/>
    <property type="match status" value="1"/>
</dbReference>
<accession>A0ABR2UU34</accession>
<evidence type="ECO:0000256" key="4">
    <source>
        <dbReference type="PROSITE-ProRule" id="PRU00134"/>
    </source>
</evidence>
<dbReference type="PANTHER" id="PTHR12197">
    <property type="entry name" value="HISTONE-LYSINE N-METHYLTRANSFERASE SMYD"/>
    <property type="match status" value="1"/>
</dbReference>
<dbReference type="EMBL" id="JARVKF010000393">
    <property type="protein sequence ID" value="KAK9418192.1"/>
    <property type="molecule type" value="Genomic_DNA"/>
</dbReference>
<dbReference type="InterPro" id="IPR050869">
    <property type="entry name" value="H3K4_H4K5_MeTrfase"/>
</dbReference>
<dbReference type="Gene3D" id="6.10.140.2220">
    <property type="match status" value="1"/>
</dbReference>
<keyword evidence="2 4" id="KW-0863">Zinc-finger</keyword>